<dbReference type="Proteomes" id="UP000013525">
    <property type="component" value="Unassembled WGS sequence"/>
</dbReference>
<feature type="compositionally biased region" description="Basic and acidic residues" evidence="1">
    <location>
        <begin position="174"/>
        <end position="183"/>
    </location>
</feature>
<evidence type="ECO:0000313" key="2">
    <source>
        <dbReference type="EMBL" id="EOM77773.1"/>
    </source>
</evidence>
<reference evidence="2 3" key="1">
    <citation type="journal article" date="2013" name="Genome Announc.">
        <title>Draft Genome Sequence of Rhodococcus rhodnii Strain LMG5362, a Symbiont of Rhodnius prolixus (Hemiptera, Reduviidae, Triatominae), the Principle Vector of Trypanosoma cruzi.</title>
        <authorList>
            <person name="Pachebat J.A."/>
            <person name="van Keulen G."/>
            <person name="Whitten M.M."/>
            <person name="Girdwood S."/>
            <person name="Del Sol R."/>
            <person name="Dyson P.J."/>
            <person name="Facey P.D."/>
        </authorList>
    </citation>
    <scope>NUCLEOTIDE SEQUENCE [LARGE SCALE GENOMIC DNA]</scope>
    <source>
        <strain evidence="2 3">LMG 5362</strain>
    </source>
</reference>
<dbReference type="eggNOG" id="COG3935">
    <property type="taxonomic scope" value="Bacteria"/>
</dbReference>
<evidence type="ECO:0000256" key="1">
    <source>
        <dbReference type="SAM" id="MobiDB-lite"/>
    </source>
</evidence>
<evidence type="ECO:0000313" key="3">
    <source>
        <dbReference type="Proteomes" id="UP000013525"/>
    </source>
</evidence>
<dbReference type="EMBL" id="APMY01000026">
    <property type="protein sequence ID" value="EOM77773.1"/>
    <property type="molecule type" value="Genomic_DNA"/>
</dbReference>
<sequence length="298" mass="32876">MSQHTDVVRGYNLPTDHFTIVPNAWIRDRRLSRRARGLLIELMSHRPGWRTSVASLSASGTEGEAAIKTALRELRDAGYLRLEWTRDERGRRTGSAYIIQEPPAESPQPEPPVEHRPVDEPAGHTHEGGFRPVDNPPVDQPPVANLGTKKNIFQEEHLQEDSTAAPRVTAAPEPARDGGSSRELADTNRQILADLEHACRAAGLRARFDRVSTADRDVIAGLVAEHGTARLTAEARALHRPDDPARFAQAWIPAWLSMPAPRKTTPLPVCTDCDHGWLNVDADIACPTCRPNLARRAS</sequence>
<comment type="caution">
    <text evidence="2">The sequence shown here is derived from an EMBL/GenBank/DDBJ whole genome shotgun (WGS) entry which is preliminary data.</text>
</comment>
<feature type="region of interest" description="Disordered" evidence="1">
    <location>
        <begin position="92"/>
        <end position="183"/>
    </location>
</feature>
<dbReference type="AlphaFoldDB" id="R7WR32"/>
<accession>R7WR32</accession>
<name>R7WR32_9NOCA</name>
<feature type="compositionally biased region" description="Basic and acidic residues" evidence="1">
    <location>
        <begin position="112"/>
        <end position="129"/>
    </location>
</feature>
<protein>
    <recommendedName>
        <fullName evidence="4">Helix-turn-helix domain-containing protein</fullName>
    </recommendedName>
</protein>
<keyword evidence="3" id="KW-1185">Reference proteome</keyword>
<proteinExistence type="predicted"/>
<gene>
    <name evidence="2" type="ORF">Rrhod_0841</name>
</gene>
<evidence type="ECO:0008006" key="4">
    <source>
        <dbReference type="Google" id="ProtNLM"/>
    </source>
</evidence>
<organism evidence="2 3">
    <name type="scientific">Rhodococcus rhodnii LMG 5362</name>
    <dbReference type="NCBI Taxonomy" id="1273125"/>
    <lineage>
        <taxon>Bacteria</taxon>
        <taxon>Bacillati</taxon>
        <taxon>Actinomycetota</taxon>
        <taxon>Actinomycetes</taxon>
        <taxon>Mycobacteriales</taxon>
        <taxon>Nocardiaceae</taxon>
        <taxon>Rhodococcus</taxon>
    </lineage>
</organism>
<dbReference type="PATRIC" id="fig|1273125.3.peg.814"/>
<dbReference type="RefSeq" id="WP_010836914.1">
    <property type="nucleotide sequence ID" value="NZ_APMY01000026.1"/>
</dbReference>